<dbReference type="InterPro" id="IPR038752">
    <property type="entry name" value="IQCH"/>
</dbReference>
<protein>
    <recommendedName>
        <fullName evidence="2">IQCH-like ATP-grasp domain-containing protein</fullName>
    </recommendedName>
</protein>
<gene>
    <name evidence="3" type="ORF">P879_01882</name>
</gene>
<name>A0A8T0DXG3_9TREM</name>
<feature type="domain" description="IQCH-like ATP-grasp" evidence="2">
    <location>
        <begin position="760"/>
        <end position="883"/>
    </location>
</feature>
<dbReference type="InterPro" id="IPR056855">
    <property type="entry name" value="ATP-grasp_IQCH"/>
</dbReference>
<dbReference type="PROSITE" id="PS50096">
    <property type="entry name" value="IQ"/>
    <property type="match status" value="1"/>
</dbReference>
<proteinExistence type="predicted"/>
<organism evidence="3 4">
    <name type="scientific">Paragonimus westermani</name>
    <dbReference type="NCBI Taxonomy" id="34504"/>
    <lineage>
        <taxon>Eukaryota</taxon>
        <taxon>Metazoa</taxon>
        <taxon>Spiralia</taxon>
        <taxon>Lophotrochozoa</taxon>
        <taxon>Platyhelminthes</taxon>
        <taxon>Trematoda</taxon>
        <taxon>Digenea</taxon>
        <taxon>Plagiorchiida</taxon>
        <taxon>Troglotremata</taxon>
        <taxon>Troglotrematidae</taxon>
        <taxon>Paragonimus</taxon>
    </lineage>
</organism>
<evidence type="ECO:0000313" key="3">
    <source>
        <dbReference type="EMBL" id="KAF8572270.1"/>
    </source>
</evidence>
<sequence length="994" mass="111571">MVQYKRQSSDPSVGSSNLLASRVKQQHIHSVNQNQDVTKQHEVDDAVDFYPLQSLSPGQRTKLEMAFKILGNPTHQFNRRALHLAYDIQLPVLHETKQEGKLLIKLGESEAPTNALELFERNLVPPGAKLRFDPPFVRARPAQVHYRSEDKSGVSLICVSEFCPTYQPRSDQLPLATGVRRAEQFATEVNRISYTKQTDRLDVKMKRITIGTCDSIFLTELDKQNTFKLTQPPTSPAFTNVSSVNTWLRVEDEKFQYQSADFQAFEVNNRCNWHRISRVIKQLEDLFQTYGIPNAVVNGAKLVELSVKHSTFLNKIPKLALIACIEDAEAIARLIMQPGRQFQGRAGPARAAIIIQSHIRRIQAQKFFREYKRRRSAADVFLGAWRRRKQLDQIRKSLVETRKRQARLSHQRLKAKSTTDVIYISRGLVSEDLLEYYDKLLGLTGAIRTGNSSDQKSIKSRFRILVPEAVDDFRSSTTPPLCLATLLKYSPRAIRHIRNYIAGRPALIVPGVGGHPDDFAVGDALGIPVFASTPAVTNLFLLQSTSRRMVAQLAEADENNEEEGETSGHPVGNVLSPRTSVLLTTVLRKTSSIVRERRHKISDVARSRTSRISLSPRIDFDLNIQPRREVVQPPGDFDIYTLEKLYETLAELFTEHLPTRLWLLKIDTGEATYLRILTEVPELVKSHLELLDSKFYSDVESFLDAIVAEGGVIEACPLVDDWTNLFINMVILPNGQVQLLASGDQLHSRNVLSSWGATRGVIEACPLVDDWTNLFINMVILPNGQVQLLASGDQLHSRNVLSSWGATIPMLSIDPAWVNAVSYRLAKAMVRKGFIGHFKIDYVTFINPDSDQQVLWVTGIRPGYADSLAMLQLTLFATDAVFEVHRVTGAHYIQSKVPRALLSEGEFERACEVAIKELEAVQGLIDVNIEEAKTRAEPPSMGKILKSAISTSSKLAGDRMKSTKTVSIHVPTKVRSDGEPRTISLSQNRPLDTT</sequence>
<dbReference type="OrthoDB" id="2117703at2759"/>
<evidence type="ECO:0000313" key="4">
    <source>
        <dbReference type="Proteomes" id="UP000699462"/>
    </source>
</evidence>
<evidence type="ECO:0000259" key="2">
    <source>
        <dbReference type="Pfam" id="PF24923"/>
    </source>
</evidence>
<dbReference type="PANTHER" id="PTHR14465:SF0">
    <property type="entry name" value="IQ DOMAIN-CONTAINING PROTEIN H"/>
    <property type="match status" value="1"/>
</dbReference>
<evidence type="ECO:0000256" key="1">
    <source>
        <dbReference type="SAM" id="MobiDB-lite"/>
    </source>
</evidence>
<dbReference type="Proteomes" id="UP000699462">
    <property type="component" value="Unassembled WGS sequence"/>
</dbReference>
<feature type="domain" description="IQCH-like ATP-grasp" evidence="2">
    <location>
        <begin position="628"/>
        <end position="669"/>
    </location>
</feature>
<keyword evidence="4" id="KW-1185">Reference proteome</keyword>
<feature type="compositionally biased region" description="Polar residues" evidence="1">
    <location>
        <begin position="983"/>
        <end position="994"/>
    </location>
</feature>
<comment type="caution">
    <text evidence="3">The sequence shown here is derived from an EMBL/GenBank/DDBJ whole genome shotgun (WGS) entry which is preliminary data.</text>
</comment>
<feature type="region of interest" description="Disordered" evidence="1">
    <location>
        <begin position="972"/>
        <end position="994"/>
    </location>
</feature>
<accession>A0A8T0DXG3</accession>
<reference evidence="3 4" key="1">
    <citation type="submission" date="2019-07" db="EMBL/GenBank/DDBJ databases">
        <title>Annotation for the trematode Paragonimus westermani.</title>
        <authorList>
            <person name="Choi Y.-J."/>
        </authorList>
    </citation>
    <scope>NUCLEOTIDE SEQUENCE [LARGE SCALE GENOMIC DNA]</scope>
    <source>
        <strain evidence="3">180907_Pwestermani</strain>
    </source>
</reference>
<dbReference type="PANTHER" id="PTHR14465">
    <property type="entry name" value="IQ DOMAIN-CONTAINING PROTEIN H"/>
    <property type="match status" value="1"/>
</dbReference>
<feature type="domain" description="IQCH-like ATP-grasp" evidence="2">
    <location>
        <begin position="670"/>
        <end position="758"/>
    </location>
</feature>
<dbReference type="EMBL" id="JTDF01000104">
    <property type="protein sequence ID" value="KAF8572270.1"/>
    <property type="molecule type" value="Genomic_DNA"/>
</dbReference>
<dbReference type="Pfam" id="PF24923">
    <property type="entry name" value="ATP-grasp_IQCH"/>
    <property type="match status" value="3"/>
</dbReference>
<dbReference type="AlphaFoldDB" id="A0A8T0DXG3"/>